<dbReference type="Proteomes" id="UP000317982">
    <property type="component" value="Unassembled WGS sequence"/>
</dbReference>
<evidence type="ECO:0000313" key="2">
    <source>
        <dbReference type="Proteomes" id="UP000317982"/>
    </source>
</evidence>
<accession>A0A545AV05</accession>
<dbReference type="EMBL" id="VIRS01000006">
    <property type="protein sequence ID" value="TQS45143.1"/>
    <property type="molecule type" value="Genomic_DNA"/>
</dbReference>
<evidence type="ECO:0000313" key="1">
    <source>
        <dbReference type="EMBL" id="TQS45143.1"/>
    </source>
</evidence>
<comment type="caution">
    <text evidence="1">The sequence shown here is derived from an EMBL/GenBank/DDBJ whole genome shotgun (WGS) entry which is preliminary data.</text>
</comment>
<dbReference type="InParanoid" id="A0A545AV05"/>
<keyword evidence="2" id="KW-1185">Reference proteome</keyword>
<dbReference type="AlphaFoldDB" id="A0A545AV05"/>
<protein>
    <submittedName>
        <fullName evidence="1">Uncharacterized protein</fullName>
    </submittedName>
</protein>
<sequence>MTHPEASAPEPTPRRTGRRIRGALAAATALTAAVVGASSPAWASGLSTAAALYALLRNSGR</sequence>
<name>A0A545AV05_9ACTN</name>
<organism evidence="1 2">
    <name type="scientific">Cryptosporangium phraense</name>
    <dbReference type="NCBI Taxonomy" id="2593070"/>
    <lineage>
        <taxon>Bacteria</taxon>
        <taxon>Bacillati</taxon>
        <taxon>Actinomycetota</taxon>
        <taxon>Actinomycetes</taxon>
        <taxon>Cryptosporangiales</taxon>
        <taxon>Cryptosporangiaceae</taxon>
        <taxon>Cryptosporangium</taxon>
    </lineage>
</organism>
<proteinExistence type="predicted"/>
<reference evidence="1 2" key="1">
    <citation type="submission" date="2019-07" db="EMBL/GenBank/DDBJ databases">
        <title>Cryptosporangium phraense sp. nov., isolated from plant litter.</title>
        <authorList>
            <person name="Suriyachadkun C."/>
        </authorList>
    </citation>
    <scope>NUCLEOTIDE SEQUENCE [LARGE SCALE GENOMIC DNA]</scope>
    <source>
        <strain evidence="1 2">A-T 5661</strain>
    </source>
</reference>
<gene>
    <name evidence="1" type="ORF">FL583_11660</name>
</gene>
<dbReference type="RefSeq" id="WP_142704593.1">
    <property type="nucleotide sequence ID" value="NZ_VIRS01000006.1"/>
</dbReference>